<dbReference type="GO" id="GO:0008413">
    <property type="term" value="F:8-oxo-7,8-dihydroguanosine triphosphate pyrophosphatase activity"/>
    <property type="evidence" value="ECO:0007669"/>
    <property type="project" value="TreeGrafter"/>
</dbReference>
<keyword evidence="7" id="KW-0378">Hydrolase</keyword>
<dbReference type="AlphaFoldDB" id="A0A1C4WPP2"/>
<evidence type="ECO:0000256" key="3">
    <source>
        <dbReference type="ARBA" id="ARBA00022457"/>
    </source>
</evidence>
<dbReference type="PROSITE" id="PS51462">
    <property type="entry name" value="NUDIX"/>
    <property type="match status" value="1"/>
</dbReference>
<dbReference type="InterPro" id="IPR015797">
    <property type="entry name" value="NUDIX_hydrolase-like_dom_sf"/>
</dbReference>
<evidence type="ECO:0000256" key="4">
    <source>
        <dbReference type="ARBA" id="ARBA00022705"/>
    </source>
</evidence>
<dbReference type="InterPro" id="IPR000086">
    <property type="entry name" value="NUDIX_hydrolase_dom"/>
</dbReference>
<feature type="domain" description="Nudix hydrolase" evidence="12">
    <location>
        <begin position="1"/>
        <end position="125"/>
    </location>
</feature>
<dbReference type="GO" id="GO:0046872">
    <property type="term" value="F:metal ion binding"/>
    <property type="evidence" value="ECO:0007669"/>
    <property type="project" value="UniProtKB-KW"/>
</dbReference>
<evidence type="ECO:0000313" key="13">
    <source>
        <dbReference type="EMBL" id="SCE98144.1"/>
    </source>
</evidence>
<keyword evidence="3" id="KW-0515">Mutator protein</keyword>
<gene>
    <name evidence="13" type="ORF">GA0070214_104206</name>
</gene>
<evidence type="ECO:0000256" key="5">
    <source>
        <dbReference type="ARBA" id="ARBA00022723"/>
    </source>
</evidence>
<keyword evidence="4" id="KW-0235">DNA replication</keyword>
<keyword evidence="14" id="KW-1185">Reference proteome</keyword>
<keyword evidence="9" id="KW-0234">DNA repair</keyword>
<keyword evidence="6" id="KW-0227">DNA damage</keyword>
<name>A0A1C4WPP2_9ACTN</name>
<proteinExistence type="inferred from homology"/>
<dbReference type="SUPFAM" id="SSF55811">
    <property type="entry name" value="Nudix"/>
    <property type="match status" value="1"/>
</dbReference>
<evidence type="ECO:0000256" key="9">
    <source>
        <dbReference type="ARBA" id="ARBA00023204"/>
    </source>
</evidence>
<evidence type="ECO:0000256" key="6">
    <source>
        <dbReference type="ARBA" id="ARBA00022763"/>
    </source>
</evidence>
<dbReference type="GO" id="GO:0044716">
    <property type="term" value="F:8-oxo-GDP phosphatase activity"/>
    <property type="evidence" value="ECO:0007669"/>
    <property type="project" value="TreeGrafter"/>
</dbReference>
<evidence type="ECO:0000256" key="10">
    <source>
        <dbReference type="ARBA" id="ARBA00035861"/>
    </source>
</evidence>
<dbReference type="InterPro" id="IPR047127">
    <property type="entry name" value="MutT-like"/>
</dbReference>
<organism evidence="13 14">
    <name type="scientific">Micromonospora chaiyaphumensis</name>
    <dbReference type="NCBI Taxonomy" id="307119"/>
    <lineage>
        <taxon>Bacteria</taxon>
        <taxon>Bacillati</taxon>
        <taxon>Actinomycetota</taxon>
        <taxon>Actinomycetes</taxon>
        <taxon>Micromonosporales</taxon>
        <taxon>Micromonosporaceae</taxon>
        <taxon>Micromonospora</taxon>
    </lineage>
</organism>
<comment type="cofactor">
    <cofactor evidence="1">
        <name>Mg(2+)</name>
        <dbReference type="ChEBI" id="CHEBI:18420"/>
    </cofactor>
</comment>
<sequence length="128" mass="13785">MVVGAAIIVDGRVLACERSAPPEVAGRWEFPGGKVEPGEIETDALVRECAEELGVRVEIGARLGRDVRMAHGRSVLRVYVARLLDGEQPKALEHSELRWLAADELDSVAWLPADVPIVAALRPLLAGS</sequence>
<evidence type="ECO:0000256" key="7">
    <source>
        <dbReference type="ARBA" id="ARBA00022801"/>
    </source>
</evidence>
<protein>
    <recommendedName>
        <fullName evidence="11">8-oxo-dGTP diphosphatase</fullName>
        <ecNumber evidence="11">3.6.1.55</ecNumber>
    </recommendedName>
</protein>
<dbReference type="Pfam" id="PF00293">
    <property type="entry name" value="NUDIX"/>
    <property type="match status" value="1"/>
</dbReference>
<reference evidence="14" key="1">
    <citation type="submission" date="2016-06" db="EMBL/GenBank/DDBJ databases">
        <authorList>
            <person name="Varghese N."/>
            <person name="Submissions Spin"/>
        </authorList>
    </citation>
    <scope>NUCLEOTIDE SEQUENCE [LARGE SCALE GENOMIC DNA]</scope>
    <source>
        <strain evidence="14">DSM 45246</strain>
    </source>
</reference>
<accession>A0A1C4WPP2</accession>
<comment type="similarity">
    <text evidence="2">Belongs to the Nudix hydrolase family.</text>
</comment>
<dbReference type="EC" id="3.6.1.55" evidence="11"/>
<dbReference type="PANTHER" id="PTHR47707:SF1">
    <property type="entry name" value="NUDIX HYDROLASE FAMILY PROTEIN"/>
    <property type="match status" value="1"/>
</dbReference>
<evidence type="ECO:0000256" key="8">
    <source>
        <dbReference type="ARBA" id="ARBA00022842"/>
    </source>
</evidence>
<evidence type="ECO:0000313" key="14">
    <source>
        <dbReference type="Proteomes" id="UP000199629"/>
    </source>
</evidence>
<keyword evidence="5" id="KW-0479">Metal-binding</keyword>
<dbReference type="GO" id="GO:0035539">
    <property type="term" value="F:8-oxo-7,8-dihydrodeoxyguanosine triphosphate pyrophosphatase activity"/>
    <property type="evidence" value="ECO:0007669"/>
    <property type="project" value="UniProtKB-EC"/>
</dbReference>
<evidence type="ECO:0000256" key="2">
    <source>
        <dbReference type="ARBA" id="ARBA00005582"/>
    </source>
</evidence>
<dbReference type="EMBL" id="FMCS01000004">
    <property type="protein sequence ID" value="SCE98144.1"/>
    <property type="molecule type" value="Genomic_DNA"/>
</dbReference>
<dbReference type="GO" id="GO:0006260">
    <property type="term" value="P:DNA replication"/>
    <property type="evidence" value="ECO:0007669"/>
    <property type="project" value="UniProtKB-KW"/>
</dbReference>
<keyword evidence="8" id="KW-0460">Magnesium</keyword>
<dbReference type="Proteomes" id="UP000199629">
    <property type="component" value="Unassembled WGS sequence"/>
</dbReference>
<evidence type="ECO:0000256" key="1">
    <source>
        <dbReference type="ARBA" id="ARBA00001946"/>
    </source>
</evidence>
<dbReference type="InterPro" id="IPR020476">
    <property type="entry name" value="Nudix_hydrolase"/>
</dbReference>
<evidence type="ECO:0000256" key="11">
    <source>
        <dbReference type="ARBA" id="ARBA00038905"/>
    </source>
</evidence>
<dbReference type="Gene3D" id="3.90.79.10">
    <property type="entry name" value="Nucleoside Triphosphate Pyrophosphohydrolase"/>
    <property type="match status" value="1"/>
</dbReference>
<dbReference type="CDD" id="cd03425">
    <property type="entry name" value="NUDIX_MutT_NudA_like"/>
    <property type="match status" value="1"/>
</dbReference>
<dbReference type="PRINTS" id="PR00502">
    <property type="entry name" value="NUDIXFAMILY"/>
</dbReference>
<comment type="catalytic activity">
    <reaction evidence="10">
        <text>8-oxo-dGTP + H2O = 8-oxo-dGMP + diphosphate + H(+)</text>
        <dbReference type="Rhea" id="RHEA:31575"/>
        <dbReference type="ChEBI" id="CHEBI:15377"/>
        <dbReference type="ChEBI" id="CHEBI:15378"/>
        <dbReference type="ChEBI" id="CHEBI:33019"/>
        <dbReference type="ChEBI" id="CHEBI:63224"/>
        <dbReference type="ChEBI" id="CHEBI:77896"/>
        <dbReference type="EC" id="3.6.1.55"/>
    </reaction>
</comment>
<dbReference type="PANTHER" id="PTHR47707">
    <property type="entry name" value="8-OXO-DGTP DIPHOSPHATASE"/>
    <property type="match status" value="1"/>
</dbReference>
<dbReference type="GO" id="GO:0044715">
    <property type="term" value="F:8-oxo-dGDP phosphatase activity"/>
    <property type="evidence" value="ECO:0007669"/>
    <property type="project" value="TreeGrafter"/>
</dbReference>
<evidence type="ECO:0000259" key="12">
    <source>
        <dbReference type="PROSITE" id="PS51462"/>
    </source>
</evidence>
<dbReference type="GO" id="GO:0006281">
    <property type="term" value="P:DNA repair"/>
    <property type="evidence" value="ECO:0007669"/>
    <property type="project" value="UniProtKB-KW"/>
</dbReference>